<evidence type="ECO:0000256" key="1">
    <source>
        <dbReference type="SAM" id="Phobius"/>
    </source>
</evidence>
<accession>A0A8I6Y3P5</accession>
<keyword evidence="1" id="KW-0812">Transmembrane</keyword>
<keyword evidence="3" id="KW-1185">Reference proteome</keyword>
<sequence length="64" mass="7339">MCPVRHAAVKIRSDHHQLAGFDWRFDILYSFLIVLKCKMVIWGVAYPAIGILSELYDGSYAQHS</sequence>
<dbReference type="EnsemblPlants" id="HORVU.MOREX.r3.4HG0403690.1">
    <property type="protein sequence ID" value="HORVU.MOREX.r3.4HG0403690.1.CDS1"/>
    <property type="gene ID" value="HORVU.MOREX.r3.4HG0403690"/>
</dbReference>
<protein>
    <submittedName>
        <fullName evidence="2">Uncharacterized protein</fullName>
    </submittedName>
</protein>
<dbReference type="Proteomes" id="UP000011116">
    <property type="component" value="Chromosome 4H"/>
</dbReference>
<dbReference type="Gramene" id="HORVU.MOREX.r3.4HG0403690.1">
    <property type="protein sequence ID" value="HORVU.MOREX.r3.4HG0403690.1.CDS1"/>
    <property type="gene ID" value="HORVU.MOREX.r3.4HG0403690"/>
</dbReference>
<feature type="transmembrane region" description="Helical" evidence="1">
    <location>
        <begin position="27"/>
        <end position="49"/>
    </location>
</feature>
<keyword evidence="1" id="KW-1133">Transmembrane helix</keyword>
<dbReference type="AlphaFoldDB" id="A0A8I6Y3P5"/>
<reference evidence="2" key="2">
    <citation type="submission" date="2020-10" db="EMBL/GenBank/DDBJ databases">
        <authorList>
            <person name="Scholz U."/>
            <person name="Mascher M."/>
            <person name="Fiebig A."/>
        </authorList>
    </citation>
    <scope>NUCLEOTIDE SEQUENCE [LARGE SCALE GENOMIC DNA]</scope>
    <source>
        <strain evidence="2">cv. Morex</strain>
    </source>
</reference>
<reference evidence="3" key="1">
    <citation type="journal article" date="2012" name="Nature">
        <title>A physical, genetic and functional sequence assembly of the barley genome.</title>
        <authorList>
            <consortium name="The International Barley Genome Sequencing Consortium"/>
            <person name="Mayer K.F."/>
            <person name="Waugh R."/>
            <person name="Brown J.W."/>
            <person name="Schulman A."/>
            <person name="Langridge P."/>
            <person name="Platzer M."/>
            <person name="Fincher G.B."/>
            <person name="Muehlbauer G.J."/>
            <person name="Sato K."/>
            <person name="Close T.J."/>
            <person name="Wise R.P."/>
            <person name="Stein N."/>
        </authorList>
    </citation>
    <scope>NUCLEOTIDE SEQUENCE [LARGE SCALE GENOMIC DNA]</scope>
    <source>
        <strain evidence="3">cv. Morex</strain>
    </source>
</reference>
<reference evidence="2" key="3">
    <citation type="submission" date="2022-01" db="UniProtKB">
        <authorList>
            <consortium name="EnsemblPlants"/>
        </authorList>
    </citation>
    <scope>IDENTIFICATION</scope>
    <source>
        <strain evidence="2">subsp. vulgare</strain>
    </source>
</reference>
<organism evidence="2 3">
    <name type="scientific">Hordeum vulgare subsp. vulgare</name>
    <name type="common">Domesticated barley</name>
    <dbReference type="NCBI Taxonomy" id="112509"/>
    <lineage>
        <taxon>Eukaryota</taxon>
        <taxon>Viridiplantae</taxon>
        <taxon>Streptophyta</taxon>
        <taxon>Embryophyta</taxon>
        <taxon>Tracheophyta</taxon>
        <taxon>Spermatophyta</taxon>
        <taxon>Magnoliopsida</taxon>
        <taxon>Liliopsida</taxon>
        <taxon>Poales</taxon>
        <taxon>Poaceae</taxon>
        <taxon>BOP clade</taxon>
        <taxon>Pooideae</taxon>
        <taxon>Triticodae</taxon>
        <taxon>Triticeae</taxon>
        <taxon>Hordeinae</taxon>
        <taxon>Hordeum</taxon>
    </lineage>
</organism>
<evidence type="ECO:0000313" key="3">
    <source>
        <dbReference type="Proteomes" id="UP000011116"/>
    </source>
</evidence>
<name>A0A8I6Y3P5_HORVV</name>
<proteinExistence type="predicted"/>
<keyword evidence="1" id="KW-0472">Membrane</keyword>
<evidence type="ECO:0000313" key="2">
    <source>
        <dbReference type="EnsemblPlants" id="HORVU.MOREX.r3.4HG0403690.1.CDS1"/>
    </source>
</evidence>